<dbReference type="InterPro" id="IPR020610">
    <property type="entry name" value="Thiolase_AS"/>
</dbReference>
<comment type="subcellular location">
    <subcellularLocation>
        <location evidence="1">Cell membrane</location>
        <topology evidence="1">Lipid-anchor</topology>
    </subcellularLocation>
</comment>
<dbReference type="Proteomes" id="UP000613840">
    <property type="component" value="Unassembled WGS sequence"/>
</dbReference>
<dbReference type="PANTHER" id="PTHR30290">
    <property type="entry name" value="PERIPLASMIC BINDING COMPONENT OF ABC TRANSPORTER"/>
    <property type="match status" value="1"/>
</dbReference>
<comment type="caution">
    <text evidence="3">The sequence shown here is derived from an EMBL/GenBank/DDBJ whole genome shotgun (WGS) entry which is preliminary data.</text>
</comment>
<dbReference type="EMBL" id="BMMZ01000001">
    <property type="protein sequence ID" value="GGL50918.1"/>
    <property type="molecule type" value="Genomic_DNA"/>
</dbReference>
<sequence length="553" mass="60190">MKFGKRIRALGALVGIGVLALVAACSGGGSGNSTGSNGSSSTSLTIANVAGTTWTCGFNPFNPSVSGLSIGFVYEPLVYVNPLQNSKETPMIAKSSQWSSDKKTLTFTIRDGIKWSDGKPLTADDVAYTFNLLKANKGLDLNALWSSGLTSVTASGDTVTMKFSAPSTTYYYYIADQTPIIPKHIWDTGAAAKDPVQYTDAKPIGSGPYTVSDCKPQNVRYQANANFWQKGKPAIKTINYPAYTDNSPANLDLAEGKAQWGGQYIPNIDRYYVNRDKADNHYWFPPVANVQIFLNLKQGPTANLAVRQALAYAINKDQVSKTAVGGQLPSSNQAGIVLPTFKDWYDQAAADKYGYKQDPAKVKQYLAKAGYSTSNPLKLSIISVSGYTDWEAELQEIKTELAPLGIDLTVQNIAGQTYDTKLYKGDFQLAYGSQTGGPVPYFELRQNLYSGNTAPIGQNASTNYSRYSNPKTDALFKAYPAADDQKQHDIVNQLQQVMLSDIPTIPVLESVSWFQYNTKDISGWPTAQNPYALPAPYAVPDNEQVLLQLKPKS</sequence>
<reference evidence="3" key="1">
    <citation type="journal article" date="2014" name="Int. J. Syst. Evol. Microbiol.">
        <title>Complete genome sequence of Corynebacterium casei LMG S-19264T (=DSM 44701T), isolated from a smear-ripened cheese.</title>
        <authorList>
            <consortium name="US DOE Joint Genome Institute (JGI-PGF)"/>
            <person name="Walter F."/>
            <person name="Albersmeier A."/>
            <person name="Kalinowski J."/>
            <person name="Ruckert C."/>
        </authorList>
    </citation>
    <scope>NUCLEOTIDE SEQUENCE</scope>
    <source>
        <strain evidence="3">CGMCC 4.7306</strain>
    </source>
</reference>
<protein>
    <submittedName>
        <fullName evidence="3">Peptide ABC transporter substrate-binding protein</fullName>
    </submittedName>
</protein>
<gene>
    <name evidence="3" type="ORF">GCM10011575_06510</name>
</gene>
<dbReference type="SUPFAM" id="SSF53850">
    <property type="entry name" value="Periplasmic binding protein-like II"/>
    <property type="match status" value="1"/>
</dbReference>
<evidence type="ECO:0000256" key="1">
    <source>
        <dbReference type="ARBA" id="ARBA00004193"/>
    </source>
</evidence>
<evidence type="ECO:0000313" key="4">
    <source>
        <dbReference type="Proteomes" id="UP000613840"/>
    </source>
</evidence>
<dbReference type="PROSITE" id="PS00099">
    <property type="entry name" value="THIOLASE_3"/>
    <property type="match status" value="1"/>
</dbReference>
<dbReference type="GO" id="GO:0005886">
    <property type="term" value="C:plasma membrane"/>
    <property type="evidence" value="ECO:0007669"/>
    <property type="project" value="UniProtKB-SubCell"/>
</dbReference>
<dbReference type="AlphaFoldDB" id="A0A917S0Z9"/>
<dbReference type="InterPro" id="IPR023765">
    <property type="entry name" value="SBP_5_CS"/>
</dbReference>
<dbReference type="GO" id="GO:1904680">
    <property type="term" value="F:peptide transmembrane transporter activity"/>
    <property type="evidence" value="ECO:0007669"/>
    <property type="project" value="TreeGrafter"/>
</dbReference>
<dbReference type="InterPro" id="IPR039424">
    <property type="entry name" value="SBP_5"/>
</dbReference>
<dbReference type="PROSITE" id="PS01040">
    <property type="entry name" value="SBP_BACTERIAL_5"/>
    <property type="match status" value="1"/>
</dbReference>
<keyword evidence="4" id="KW-1185">Reference proteome</keyword>
<accession>A0A917S0Z9</accession>
<dbReference type="InterPro" id="IPR000914">
    <property type="entry name" value="SBP_5_dom"/>
</dbReference>
<dbReference type="PROSITE" id="PS51257">
    <property type="entry name" value="PROKAR_LIPOPROTEIN"/>
    <property type="match status" value="1"/>
</dbReference>
<dbReference type="Gene3D" id="3.40.190.10">
    <property type="entry name" value="Periplasmic binding protein-like II"/>
    <property type="match status" value="1"/>
</dbReference>
<dbReference type="GO" id="GO:0016747">
    <property type="term" value="F:acyltransferase activity, transferring groups other than amino-acyl groups"/>
    <property type="evidence" value="ECO:0007669"/>
    <property type="project" value="InterPro"/>
</dbReference>
<proteinExistence type="predicted"/>
<dbReference type="PANTHER" id="PTHR30290:SF82">
    <property type="entry name" value="ABC-TYPE DIPEPTIDE_OLIGOPEPTIDE TRANSPORT SYSTEM, PERIPLASMIC COMPONENT"/>
    <property type="match status" value="1"/>
</dbReference>
<reference evidence="3" key="2">
    <citation type="submission" date="2020-09" db="EMBL/GenBank/DDBJ databases">
        <authorList>
            <person name="Sun Q."/>
            <person name="Zhou Y."/>
        </authorList>
    </citation>
    <scope>NUCLEOTIDE SEQUENCE</scope>
    <source>
        <strain evidence="3">CGMCC 4.7306</strain>
    </source>
</reference>
<dbReference type="Gene3D" id="3.10.105.10">
    <property type="entry name" value="Dipeptide-binding Protein, Domain 3"/>
    <property type="match status" value="1"/>
</dbReference>
<dbReference type="RefSeq" id="WP_188893694.1">
    <property type="nucleotide sequence ID" value="NZ_BMMZ01000001.1"/>
</dbReference>
<evidence type="ECO:0000259" key="2">
    <source>
        <dbReference type="Pfam" id="PF00496"/>
    </source>
</evidence>
<dbReference type="GO" id="GO:0015833">
    <property type="term" value="P:peptide transport"/>
    <property type="evidence" value="ECO:0007669"/>
    <property type="project" value="TreeGrafter"/>
</dbReference>
<evidence type="ECO:0000313" key="3">
    <source>
        <dbReference type="EMBL" id="GGL50918.1"/>
    </source>
</evidence>
<name>A0A917S0Z9_9ACTN</name>
<dbReference type="Gene3D" id="3.90.76.10">
    <property type="entry name" value="Dipeptide-binding Protein, Domain 1"/>
    <property type="match status" value="1"/>
</dbReference>
<dbReference type="Pfam" id="PF00496">
    <property type="entry name" value="SBP_bac_5"/>
    <property type="match status" value="1"/>
</dbReference>
<feature type="domain" description="Solute-binding protein family 5" evidence="2">
    <location>
        <begin position="89"/>
        <end position="451"/>
    </location>
</feature>
<dbReference type="CDD" id="cd08509">
    <property type="entry name" value="PBP2_TmCBP_oligosaccharides_like"/>
    <property type="match status" value="1"/>
</dbReference>
<organism evidence="3 4">
    <name type="scientific">Microlunatus endophyticus</name>
    <dbReference type="NCBI Taxonomy" id="1716077"/>
    <lineage>
        <taxon>Bacteria</taxon>
        <taxon>Bacillati</taxon>
        <taxon>Actinomycetota</taxon>
        <taxon>Actinomycetes</taxon>
        <taxon>Propionibacteriales</taxon>
        <taxon>Propionibacteriaceae</taxon>
        <taxon>Microlunatus</taxon>
    </lineage>
</organism>